<dbReference type="AlphaFoldDB" id="A0A8T2XZY9"/>
<name>A0A8T2XZY9_POPDE</name>
<evidence type="ECO:0000313" key="1">
    <source>
        <dbReference type="EMBL" id="KAH8498430.1"/>
    </source>
</evidence>
<accession>A0A8T2XZY9</accession>
<dbReference type="EMBL" id="JACEGQ020000009">
    <property type="protein sequence ID" value="KAH8498430.1"/>
    <property type="molecule type" value="Genomic_DNA"/>
</dbReference>
<gene>
    <name evidence="1" type="ORF">H0E87_017362</name>
</gene>
<evidence type="ECO:0008006" key="3">
    <source>
        <dbReference type="Google" id="ProtNLM"/>
    </source>
</evidence>
<protein>
    <recommendedName>
        <fullName evidence="3">F-box associated domain-containing protein</fullName>
    </recommendedName>
</protein>
<comment type="caution">
    <text evidence="1">The sequence shown here is derived from an EMBL/GenBank/DDBJ whole genome shotgun (WGS) entry which is preliminary data.</text>
</comment>
<sequence>MDIWNDNSNLRKWLLPSVGPCNRSLLYFYEKLCPDTYLWYPIRRGLVVLPKAEENTCTTQVRGYGYCTETNQHKVLRIMEKPRSWRRIGFVPYSYYDNVFLATFNGVMYWFVAYTEILFDQICSFRIRNQQNRQISYHPNL</sequence>
<proteinExistence type="predicted"/>
<dbReference type="Proteomes" id="UP000807159">
    <property type="component" value="Chromosome 9"/>
</dbReference>
<evidence type="ECO:0000313" key="2">
    <source>
        <dbReference type="Proteomes" id="UP000807159"/>
    </source>
</evidence>
<keyword evidence="2" id="KW-1185">Reference proteome</keyword>
<organism evidence="1 2">
    <name type="scientific">Populus deltoides</name>
    <name type="common">Eastern poplar</name>
    <name type="synonym">Eastern cottonwood</name>
    <dbReference type="NCBI Taxonomy" id="3696"/>
    <lineage>
        <taxon>Eukaryota</taxon>
        <taxon>Viridiplantae</taxon>
        <taxon>Streptophyta</taxon>
        <taxon>Embryophyta</taxon>
        <taxon>Tracheophyta</taxon>
        <taxon>Spermatophyta</taxon>
        <taxon>Magnoliopsida</taxon>
        <taxon>eudicotyledons</taxon>
        <taxon>Gunneridae</taxon>
        <taxon>Pentapetalae</taxon>
        <taxon>rosids</taxon>
        <taxon>fabids</taxon>
        <taxon>Malpighiales</taxon>
        <taxon>Salicaceae</taxon>
        <taxon>Saliceae</taxon>
        <taxon>Populus</taxon>
    </lineage>
</organism>
<reference evidence="1" key="1">
    <citation type="journal article" date="2021" name="J. Hered.">
        <title>Genome Assembly of Salicaceae Populus deltoides (Eastern Cottonwood) I-69 Based on Nanopore Sequencing and Hi-C Technologies.</title>
        <authorList>
            <person name="Bai S."/>
            <person name="Wu H."/>
            <person name="Zhang J."/>
            <person name="Pan Z."/>
            <person name="Zhao W."/>
            <person name="Li Z."/>
            <person name="Tong C."/>
        </authorList>
    </citation>
    <scope>NUCLEOTIDE SEQUENCE</scope>
    <source>
        <tissue evidence="1">Leaf</tissue>
    </source>
</reference>